<protein>
    <submittedName>
        <fullName evidence="2">Uncharacterized protein</fullName>
    </submittedName>
</protein>
<dbReference type="Proteomes" id="UP000275385">
    <property type="component" value="Unassembled WGS sequence"/>
</dbReference>
<evidence type="ECO:0000313" key="2">
    <source>
        <dbReference type="EMBL" id="RKU44193.1"/>
    </source>
</evidence>
<reference evidence="2 3" key="1">
    <citation type="submission" date="2018-08" db="EMBL/GenBank/DDBJ databases">
        <title>Draft genome of the lignicolous fungus Coniochaeta pulveracea.</title>
        <authorList>
            <person name="Borstlap C.J."/>
            <person name="De Witt R.N."/>
            <person name="Botha A."/>
            <person name="Volschenk H."/>
        </authorList>
    </citation>
    <scope>NUCLEOTIDE SEQUENCE [LARGE SCALE GENOMIC DNA]</scope>
    <source>
        <strain evidence="2 3">CAB683</strain>
    </source>
</reference>
<accession>A0A420Y8K5</accession>
<dbReference type="STRING" id="177199.A0A420Y8K5"/>
<evidence type="ECO:0000313" key="3">
    <source>
        <dbReference type="Proteomes" id="UP000275385"/>
    </source>
</evidence>
<name>A0A420Y8K5_9PEZI</name>
<feature type="compositionally biased region" description="Pro residues" evidence="1">
    <location>
        <begin position="338"/>
        <end position="351"/>
    </location>
</feature>
<keyword evidence="3" id="KW-1185">Reference proteome</keyword>
<feature type="compositionally biased region" description="Pro residues" evidence="1">
    <location>
        <begin position="7"/>
        <end position="24"/>
    </location>
</feature>
<feature type="region of interest" description="Disordered" evidence="1">
    <location>
        <begin position="273"/>
        <end position="359"/>
    </location>
</feature>
<feature type="compositionally biased region" description="Polar residues" evidence="1">
    <location>
        <begin position="32"/>
        <end position="57"/>
    </location>
</feature>
<evidence type="ECO:0000256" key="1">
    <source>
        <dbReference type="SAM" id="MobiDB-lite"/>
    </source>
</evidence>
<dbReference type="EMBL" id="QVQW01000033">
    <property type="protein sequence ID" value="RKU44193.1"/>
    <property type="molecule type" value="Genomic_DNA"/>
</dbReference>
<proteinExistence type="predicted"/>
<dbReference type="OrthoDB" id="4776522at2759"/>
<organism evidence="2 3">
    <name type="scientific">Coniochaeta pulveracea</name>
    <dbReference type="NCBI Taxonomy" id="177199"/>
    <lineage>
        <taxon>Eukaryota</taxon>
        <taxon>Fungi</taxon>
        <taxon>Dikarya</taxon>
        <taxon>Ascomycota</taxon>
        <taxon>Pezizomycotina</taxon>
        <taxon>Sordariomycetes</taxon>
        <taxon>Sordariomycetidae</taxon>
        <taxon>Coniochaetales</taxon>
        <taxon>Coniochaetaceae</taxon>
        <taxon>Coniochaeta</taxon>
    </lineage>
</organism>
<feature type="region of interest" description="Disordered" evidence="1">
    <location>
        <begin position="1"/>
        <end position="60"/>
    </location>
</feature>
<gene>
    <name evidence="2" type="ORF">DL546_001083</name>
</gene>
<comment type="caution">
    <text evidence="2">The sequence shown here is derived from an EMBL/GenBank/DDBJ whole genome shotgun (WGS) entry which is preliminary data.</text>
</comment>
<dbReference type="AlphaFoldDB" id="A0A420Y8K5"/>
<sequence>MSDSSFSPPPVPDKTPPRTPPKAPRLPYAQTARVTPNTSKGKGSTPPLSTFNSTSPAQRPWNPRCNHVTMIRTYSTTARCAHCHRHGDLGWIYRCSQDLEAFLLDVHEKGTDIAFDEIGRLFTSVMSLGRFGPDRRADPYALLKEMTPQQMQSYTPDQIALLLQQREEARKAATAVTPEQETLRAYTPTRDRVEEEARKPWVVRQGEECRYQICHTCYRGGQDKAVLSLNSVLQGDIAPSAATAWTFREMGSRPVVDAETVAGAGTRAVPLSEDDLYYSPDEPIASAANVPQADQRMTEYGPVWWSDSSTSSPDSQDEDQPPGLNPPPRTHQLRHTYQPPPRVDSLRPPPGFHLTPAHTQPQSHFRIQAKFNKFLREVLKDEETVRALIYNSEDVLVRNLTPMQVDLYYYFASQFPSFDDYREAITDQWWAAKNASHAGTVATESAPSSYSYSGTDVEDEDGDGALDRAIMTPLPKQGTEEELFLQEEKTAMEEAEEEEGVFYDVPLEVSDGVAVTEEGVEEGRADVGP</sequence>